<feature type="compositionally biased region" description="Low complexity" evidence="1">
    <location>
        <begin position="182"/>
        <end position="191"/>
    </location>
</feature>
<protein>
    <submittedName>
        <fullName evidence="2">Uncharacterized protein</fullName>
    </submittedName>
</protein>
<evidence type="ECO:0000313" key="3">
    <source>
        <dbReference type="Proteomes" id="UP000314294"/>
    </source>
</evidence>
<feature type="compositionally biased region" description="Pro residues" evidence="1">
    <location>
        <begin position="213"/>
        <end position="223"/>
    </location>
</feature>
<gene>
    <name evidence="2" type="ORF">EYF80_001822</name>
</gene>
<accession>A0A4Z2JDX4</accession>
<name>A0A4Z2JDX4_9TELE</name>
<feature type="region of interest" description="Disordered" evidence="1">
    <location>
        <begin position="137"/>
        <end position="233"/>
    </location>
</feature>
<feature type="compositionally biased region" description="Low complexity" evidence="1">
    <location>
        <begin position="200"/>
        <end position="209"/>
    </location>
</feature>
<dbReference type="OrthoDB" id="8964339at2759"/>
<keyword evidence="3" id="KW-1185">Reference proteome</keyword>
<proteinExistence type="predicted"/>
<dbReference type="AlphaFoldDB" id="A0A4Z2JDX4"/>
<comment type="caution">
    <text evidence="2">The sequence shown here is derived from an EMBL/GenBank/DDBJ whole genome shotgun (WGS) entry which is preliminary data.</text>
</comment>
<feature type="compositionally biased region" description="Pro residues" evidence="1">
    <location>
        <begin position="156"/>
        <end position="169"/>
    </location>
</feature>
<dbReference type="EMBL" id="SRLO01000008">
    <property type="protein sequence ID" value="TNN87858.1"/>
    <property type="molecule type" value="Genomic_DNA"/>
</dbReference>
<organism evidence="2 3">
    <name type="scientific">Liparis tanakae</name>
    <name type="common">Tanaka's snailfish</name>
    <dbReference type="NCBI Taxonomy" id="230148"/>
    <lineage>
        <taxon>Eukaryota</taxon>
        <taxon>Metazoa</taxon>
        <taxon>Chordata</taxon>
        <taxon>Craniata</taxon>
        <taxon>Vertebrata</taxon>
        <taxon>Euteleostomi</taxon>
        <taxon>Actinopterygii</taxon>
        <taxon>Neopterygii</taxon>
        <taxon>Teleostei</taxon>
        <taxon>Neoteleostei</taxon>
        <taxon>Acanthomorphata</taxon>
        <taxon>Eupercaria</taxon>
        <taxon>Perciformes</taxon>
        <taxon>Cottioidei</taxon>
        <taxon>Cottales</taxon>
        <taxon>Liparidae</taxon>
        <taxon>Liparis</taxon>
    </lineage>
</organism>
<dbReference type="Proteomes" id="UP000314294">
    <property type="component" value="Unassembled WGS sequence"/>
</dbReference>
<feature type="compositionally biased region" description="Basic and acidic residues" evidence="1">
    <location>
        <begin position="74"/>
        <end position="97"/>
    </location>
</feature>
<evidence type="ECO:0000313" key="2">
    <source>
        <dbReference type="EMBL" id="TNN87858.1"/>
    </source>
</evidence>
<feature type="compositionally biased region" description="Low complexity" evidence="1">
    <location>
        <begin position="17"/>
        <end position="28"/>
    </location>
</feature>
<evidence type="ECO:0000256" key="1">
    <source>
        <dbReference type="SAM" id="MobiDB-lite"/>
    </source>
</evidence>
<feature type="region of interest" description="Disordered" evidence="1">
    <location>
        <begin position="1"/>
        <end position="97"/>
    </location>
</feature>
<sequence length="233" mass="23815">MERLHSAAGARGGGASGSSVSLCGSLPRQAPPPAALAKPARDSALCGPQALSIPAYTHGSAHNTTSSPRPPRHRDRDRDLDLDRDRDRDRGSVRRGSFVERCQELAKGSEAGAGFGVAAGSEGARRSLAVCTELEARFGLRTPTTFSVSPGARHSPGPPPPPGPPPSSPPHRRATPTPPTSPSRSGAPASPRRADATPTPEDGPAAPESPESPDGPPAGPAPGPKAHMNETSF</sequence>
<reference evidence="2 3" key="1">
    <citation type="submission" date="2019-03" db="EMBL/GenBank/DDBJ databases">
        <title>First draft genome of Liparis tanakae, snailfish: a comprehensive survey of snailfish specific genes.</title>
        <authorList>
            <person name="Kim W."/>
            <person name="Song I."/>
            <person name="Jeong J.-H."/>
            <person name="Kim D."/>
            <person name="Kim S."/>
            <person name="Ryu S."/>
            <person name="Song J.Y."/>
            <person name="Lee S.K."/>
        </authorList>
    </citation>
    <scope>NUCLEOTIDE SEQUENCE [LARGE SCALE GENOMIC DNA]</scope>
    <source>
        <tissue evidence="2">Muscle</tissue>
    </source>
</reference>